<organism evidence="11 12">
    <name type="scientific">Thalictrum thalictroides</name>
    <name type="common">Rue-anemone</name>
    <name type="synonym">Anemone thalictroides</name>
    <dbReference type="NCBI Taxonomy" id="46969"/>
    <lineage>
        <taxon>Eukaryota</taxon>
        <taxon>Viridiplantae</taxon>
        <taxon>Streptophyta</taxon>
        <taxon>Embryophyta</taxon>
        <taxon>Tracheophyta</taxon>
        <taxon>Spermatophyta</taxon>
        <taxon>Magnoliopsida</taxon>
        <taxon>Ranunculales</taxon>
        <taxon>Ranunculaceae</taxon>
        <taxon>Thalictroideae</taxon>
        <taxon>Thalictrum</taxon>
    </lineage>
</organism>
<dbReference type="AlphaFoldDB" id="A0A7J6VWA4"/>
<dbReference type="FunFam" id="3.20.20.300:FF:000004">
    <property type="entry name" value="probable beta-D-xylosidase 7"/>
    <property type="match status" value="1"/>
</dbReference>
<dbReference type="GO" id="GO:0046556">
    <property type="term" value="F:alpha-L-arabinofuranosidase activity"/>
    <property type="evidence" value="ECO:0007669"/>
    <property type="project" value="TreeGrafter"/>
</dbReference>
<dbReference type="PANTHER" id="PTHR42721:SF1">
    <property type="entry name" value="BETA-D-XYLOSIDASE 6-RELATED"/>
    <property type="match status" value="1"/>
</dbReference>
<evidence type="ECO:0000256" key="7">
    <source>
        <dbReference type="SAM" id="MobiDB-lite"/>
    </source>
</evidence>
<dbReference type="Pfam" id="PF00933">
    <property type="entry name" value="Glyco_hydro_3"/>
    <property type="match status" value="1"/>
</dbReference>
<feature type="region of interest" description="Disordered" evidence="7">
    <location>
        <begin position="999"/>
        <end position="1028"/>
    </location>
</feature>
<dbReference type="InterPro" id="IPR001764">
    <property type="entry name" value="Glyco_hydro_3_N"/>
</dbReference>
<comment type="caution">
    <text evidence="11">The sequence shown here is derived from an EMBL/GenBank/DDBJ whole genome shotgun (WGS) entry which is preliminary data.</text>
</comment>
<evidence type="ECO:0000256" key="5">
    <source>
        <dbReference type="ARBA" id="ARBA00023180"/>
    </source>
</evidence>
<name>A0A7J6VWA4_THATH</name>
<dbReference type="GO" id="GO:0009044">
    <property type="term" value="F:xylan 1,4-beta-xylosidase activity"/>
    <property type="evidence" value="ECO:0007669"/>
    <property type="project" value="InterPro"/>
</dbReference>
<dbReference type="Proteomes" id="UP000554482">
    <property type="component" value="Unassembled WGS sequence"/>
</dbReference>
<feature type="signal peptide" evidence="8">
    <location>
        <begin position="1"/>
        <end position="23"/>
    </location>
</feature>
<sequence>MFIQFRLLLSFGIFIILITLSQAIKTHPHPQYPCKPPDHNSYTFCNTSLPISTRARSLISLLTLPEKITQLCNNASPIARLGIPAYQWWSESLHGIATNGPGVSFNGTIPSATSFPQVLVTTASFNRSLWFLIGAATAVEARAMYNVGQAGLTFWAPNINIFRDPRWGRGQETPGEDPMTVAAYAVEYVRGFQGENWNVGGGGNRDRFGEKRVLAGSGESVGSELMLSACCKHLIAYDLENWKNFTRYDFNAVVSDQDMQDTYMPPFRSCVEDAKASCLMCSYNEINGVPACANKDLLQQARVEWGFKGYIASDCDAVGTVYEYQHYARSAADAVADVLKAGTDINCGTYMLLNTQSAIEQGKVQEEDIDGALYNLFSIQLRLGLFNGNPVKGKYGKLGPHNVCTKEHRKLALEAAKQGIVLLKNDRNFLPLKKFSVASLAVIGPTANGTSNFGGTYTGIPCDAKSFLDGFQAYTQNVHYTAGCVDVACQSTDGFAEAVRIAQMADVVIVVAGLDLSQETEDLDRVSLLLPGKQMDLIAAVVVASKRPVVLILTGGGPIDVSFAKEDTRIASILWVGYPGEAGGLALSEIIFGKYNPGGRLPMTWYPESFTTVPMNDMRMRSDLSHGYPGRTYRFYTGETVYEFGHGLSYTNYTYKFISTHNKISLLGSSTKTDSSSILYHSKEELDYIHIDQVPSCDALNFYTHISVMNNGNMSGSHVVMLFCRQPRMFKDAPQKQLIGFNRVHTESSGATKTRFLIEPCKHLSTVNKLGLLFTVVMFWGFGLPFSNEMKEMEELPSVEIVRLVLQKQLLKLEPEVITTTNYESCHNVGVQVGLVLGGQALKKGKNVFLLNQVKPSVIYESYTDPDVHRIVKKKIPWKKFNIGVKEHVGIFIKIDKSESYGKEDHRIFNHLVKSCILECCECVRPLMGKSSYVSELRERRIAAIRLADPVCRCFRFKNPPSKNCPINRAKSTNHMDSWAIADEMIARARASMCKRSCSDFGGKNSSTSLGKESCSDSTRKNSSISLDKESCSDYAGKKRKLR</sequence>
<dbReference type="FunFam" id="3.40.50.1700:FF:000001">
    <property type="entry name" value="probable beta-D-xylosidase 2"/>
    <property type="match status" value="1"/>
</dbReference>
<protein>
    <submittedName>
        <fullName evidence="11">Beta-d-xylosidase</fullName>
    </submittedName>
</protein>
<dbReference type="SUPFAM" id="SSF52279">
    <property type="entry name" value="Beta-D-glucan exohydrolase, C-terminal domain"/>
    <property type="match status" value="1"/>
</dbReference>
<dbReference type="GO" id="GO:0031222">
    <property type="term" value="P:arabinan catabolic process"/>
    <property type="evidence" value="ECO:0007669"/>
    <property type="project" value="TreeGrafter"/>
</dbReference>
<dbReference type="InterPro" id="IPR044993">
    <property type="entry name" value="BXL"/>
</dbReference>
<keyword evidence="6" id="KW-0326">Glycosidase</keyword>
<evidence type="ECO:0000256" key="6">
    <source>
        <dbReference type="ARBA" id="ARBA00023295"/>
    </source>
</evidence>
<keyword evidence="12" id="KW-1185">Reference proteome</keyword>
<evidence type="ECO:0000313" key="11">
    <source>
        <dbReference type="EMBL" id="KAF5188977.1"/>
    </source>
</evidence>
<dbReference type="InterPro" id="IPR036881">
    <property type="entry name" value="Glyco_hydro_3_C_sf"/>
</dbReference>
<feature type="domain" description="Glycoside hydrolase family 3 C-terminal" evidence="10">
    <location>
        <begin position="420"/>
        <end position="650"/>
    </location>
</feature>
<dbReference type="SUPFAM" id="SSF51445">
    <property type="entry name" value="(Trans)glycosidases"/>
    <property type="match status" value="1"/>
</dbReference>
<keyword evidence="4" id="KW-0378">Hydrolase</keyword>
<dbReference type="Gene3D" id="2.60.40.10">
    <property type="entry name" value="Immunoglobulins"/>
    <property type="match status" value="1"/>
</dbReference>
<evidence type="ECO:0000256" key="3">
    <source>
        <dbReference type="ARBA" id="ARBA00022729"/>
    </source>
</evidence>
<comment type="subcellular location">
    <subcellularLocation>
        <location evidence="1">Secreted</location>
    </subcellularLocation>
</comment>
<evidence type="ECO:0000256" key="4">
    <source>
        <dbReference type="ARBA" id="ARBA00022801"/>
    </source>
</evidence>
<keyword evidence="2" id="KW-0964">Secreted</keyword>
<dbReference type="EMBL" id="JABWDY010026107">
    <property type="protein sequence ID" value="KAF5188977.1"/>
    <property type="molecule type" value="Genomic_DNA"/>
</dbReference>
<evidence type="ECO:0000256" key="8">
    <source>
        <dbReference type="SAM" id="SignalP"/>
    </source>
</evidence>
<evidence type="ECO:0000256" key="2">
    <source>
        <dbReference type="ARBA" id="ARBA00022525"/>
    </source>
</evidence>
<evidence type="ECO:0000313" key="12">
    <source>
        <dbReference type="Proteomes" id="UP000554482"/>
    </source>
</evidence>
<evidence type="ECO:0000256" key="1">
    <source>
        <dbReference type="ARBA" id="ARBA00004613"/>
    </source>
</evidence>
<accession>A0A7J6VWA4</accession>
<feature type="domain" description="Glycoside hydrolase family 3 N-terminal" evidence="9">
    <location>
        <begin position="109"/>
        <end position="373"/>
    </location>
</feature>
<dbReference type="GO" id="GO:0045493">
    <property type="term" value="P:xylan catabolic process"/>
    <property type="evidence" value="ECO:0007669"/>
    <property type="project" value="InterPro"/>
</dbReference>
<evidence type="ECO:0000259" key="10">
    <source>
        <dbReference type="Pfam" id="PF01915"/>
    </source>
</evidence>
<reference evidence="11 12" key="1">
    <citation type="submission" date="2020-06" db="EMBL/GenBank/DDBJ databases">
        <title>Transcriptomic and genomic resources for Thalictrum thalictroides and T. hernandezii: Facilitating candidate gene discovery in an emerging model plant lineage.</title>
        <authorList>
            <person name="Arias T."/>
            <person name="Riano-Pachon D.M."/>
            <person name="Di Stilio V.S."/>
        </authorList>
    </citation>
    <scope>NUCLEOTIDE SEQUENCE [LARGE SCALE GENOMIC DNA]</scope>
    <source>
        <strain evidence="12">cv. WT478/WT964</strain>
        <tissue evidence="11">Leaves</tissue>
    </source>
</reference>
<dbReference type="GO" id="GO:0005576">
    <property type="term" value="C:extracellular region"/>
    <property type="evidence" value="ECO:0007669"/>
    <property type="project" value="UniProtKB-SubCell"/>
</dbReference>
<keyword evidence="3 8" id="KW-0732">Signal</keyword>
<dbReference type="Gene3D" id="3.40.50.1700">
    <property type="entry name" value="Glycoside hydrolase family 3 C-terminal domain"/>
    <property type="match status" value="1"/>
</dbReference>
<dbReference type="Gene3D" id="3.20.20.300">
    <property type="entry name" value="Glycoside hydrolase, family 3, N-terminal domain"/>
    <property type="match status" value="1"/>
</dbReference>
<dbReference type="InterPro" id="IPR017853">
    <property type="entry name" value="GH"/>
</dbReference>
<keyword evidence="5" id="KW-0325">Glycoprotein</keyword>
<proteinExistence type="predicted"/>
<dbReference type="InterPro" id="IPR036962">
    <property type="entry name" value="Glyco_hydro_3_N_sf"/>
</dbReference>
<dbReference type="InterPro" id="IPR002772">
    <property type="entry name" value="Glyco_hydro_3_C"/>
</dbReference>
<dbReference type="PANTHER" id="PTHR42721">
    <property type="entry name" value="SUGAR HYDROLASE-RELATED"/>
    <property type="match status" value="1"/>
</dbReference>
<dbReference type="Pfam" id="PF01915">
    <property type="entry name" value="Glyco_hydro_3_C"/>
    <property type="match status" value="1"/>
</dbReference>
<evidence type="ECO:0000259" key="9">
    <source>
        <dbReference type="Pfam" id="PF00933"/>
    </source>
</evidence>
<gene>
    <name evidence="11" type="ORF">FRX31_021438</name>
</gene>
<dbReference type="InterPro" id="IPR013783">
    <property type="entry name" value="Ig-like_fold"/>
</dbReference>
<dbReference type="OrthoDB" id="47059at2759"/>
<feature type="chain" id="PRO_5029895887" evidence="8">
    <location>
        <begin position="24"/>
        <end position="1043"/>
    </location>
</feature>